<dbReference type="InterPro" id="IPR008983">
    <property type="entry name" value="Tumour_necrosis_fac-like_dom"/>
</dbReference>
<dbReference type="SUPFAM" id="SSF49842">
    <property type="entry name" value="TNF-like"/>
    <property type="match status" value="1"/>
</dbReference>
<protein>
    <recommendedName>
        <fullName evidence="1">C1q domain-containing protein</fullName>
    </recommendedName>
</protein>
<proteinExistence type="predicted"/>
<evidence type="ECO:0000313" key="3">
    <source>
        <dbReference type="Proteomes" id="UP001217089"/>
    </source>
</evidence>
<comment type="caution">
    <text evidence="2">The sequence shown here is derived from an EMBL/GenBank/DDBJ whole genome shotgun (WGS) entry which is preliminary data.</text>
</comment>
<feature type="domain" description="C1q" evidence="1">
    <location>
        <begin position="41"/>
        <end position="95"/>
    </location>
</feature>
<dbReference type="Gene3D" id="2.60.120.40">
    <property type="match status" value="1"/>
</dbReference>
<accession>A0ABQ9FWZ7</accession>
<dbReference type="Proteomes" id="UP001217089">
    <property type="component" value="Unassembled WGS sequence"/>
</dbReference>
<dbReference type="Pfam" id="PF00386">
    <property type="entry name" value="C1q"/>
    <property type="match status" value="1"/>
</dbReference>
<dbReference type="InterPro" id="IPR001073">
    <property type="entry name" value="C1q_dom"/>
</dbReference>
<dbReference type="EMBL" id="JARBDR010000018">
    <property type="protein sequence ID" value="KAJ8321769.1"/>
    <property type="molecule type" value="Genomic_DNA"/>
</dbReference>
<keyword evidence="3" id="KW-1185">Reference proteome</keyword>
<gene>
    <name evidence="2" type="ORF">KUTeg_000240</name>
</gene>
<organism evidence="2 3">
    <name type="scientific">Tegillarca granosa</name>
    <name type="common">Malaysian cockle</name>
    <name type="synonym">Anadara granosa</name>
    <dbReference type="NCBI Taxonomy" id="220873"/>
    <lineage>
        <taxon>Eukaryota</taxon>
        <taxon>Metazoa</taxon>
        <taxon>Spiralia</taxon>
        <taxon>Lophotrochozoa</taxon>
        <taxon>Mollusca</taxon>
        <taxon>Bivalvia</taxon>
        <taxon>Autobranchia</taxon>
        <taxon>Pteriomorphia</taxon>
        <taxon>Arcoida</taxon>
        <taxon>Arcoidea</taxon>
        <taxon>Arcidae</taxon>
        <taxon>Tegillarca</taxon>
    </lineage>
</organism>
<evidence type="ECO:0000259" key="1">
    <source>
        <dbReference type="PROSITE" id="PS50871"/>
    </source>
</evidence>
<feature type="non-terminal residue" evidence="2">
    <location>
        <position position="95"/>
    </location>
</feature>
<dbReference type="PROSITE" id="PS50871">
    <property type="entry name" value="C1Q"/>
    <property type="match status" value="1"/>
</dbReference>
<reference evidence="2 3" key="1">
    <citation type="submission" date="2022-12" db="EMBL/GenBank/DDBJ databases">
        <title>Chromosome-level genome of Tegillarca granosa.</title>
        <authorList>
            <person name="Kim J."/>
        </authorList>
    </citation>
    <scope>NUCLEOTIDE SEQUENCE [LARGE SCALE GENOMIC DNA]</scope>
    <source>
        <strain evidence="2">Teg-2019</strain>
        <tissue evidence="2">Adductor muscle</tissue>
    </source>
</reference>
<sequence length="95" mass="10835">MRKCQAILKEFKGQGLNYEEKDKAGQSRDRRLLFPPTSSPVQSKQIAFSVDLSRSLSNLGHYHTIIYNHELLNYGQSYNKNDGIFTVPVSGIYLL</sequence>
<evidence type="ECO:0000313" key="2">
    <source>
        <dbReference type="EMBL" id="KAJ8321769.1"/>
    </source>
</evidence>
<name>A0ABQ9FWZ7_TEGGR</name>